<gene>
    <name evidence="1" type="ORF">LCGC14_1622970</name>
</gene>
<proteinExistence type="predicted"/>
<sequence length="34" mass="3702">MEQADRLNQSTLGIVGVISKDEVINAFSHLSVVM</sequence>
<organism evidence="1">
    <name type="scientific">marine sediment metagenome</name>
    <dbReference type="NCBI Taxonomy" id="412755"/>
    <lineage>
        <taxon>unclassified sequences</taxon>
        <taxon>metagenomes</taxon>
        <taxon>ecological metagenomes</taxon>
    </lineage>
</organism>
<dbReference type="AlphaFoldDB" id="A0A0F9L4M1"/>
<evidence type="ECO:0000313" key="1">
    <source>
        <dbReference type="EMBL" id="KKM22670.1"/>
    </source>
</evidence>
<name>A0A0F9L4M1_9ZZZZ</name>
<dbReference type="EMBL" id="LAZR01013286">
    <property type="protein sequence ID" value="KKM22670.1"/>
    <property type="molecule type" value="Genomic_DNA"/>
</dbReference>
<reference evidence="1" key="1">
    <citation type="journal article" date="2015" name="Nature">
        <title>Complex archaea that bridge the gap between prokaryotes and eukaryotes.</title>
        <authorList>
            <person name="Spang A."/>
            <person name="Saw J.H."/>
            <person name="Jorgensen S.L."/>
            <person name="Zaremba-Niedzwiedzka K."/>
            <person name="Martijn J."/>
            <person name="Lind A.E."/>
            <person name="van Eijk R."/>
            <person name="Schleper C."/>
            <person name="Guy L."/>
            <person name="Ettema T.J."/>
        </authorList>
    </citation>
    <scope>NUCLEOTIDE SEQUENCE</scope>
</reference>
<protein>
    <submittedName>
        <fullName evidence="1">Uncharacterized protein</fullName>
    </submittedName>
</protein>
<accession>A0A0F9L4M1</accession>
<comment type="caution">
    <text evidence="1">The sequence shown here is derived from an EMBL/GenBank/DDBJ whole genome shotgun (WGS) entry which is preliminary data.</text>
</comment>